<dbReference type="InterPro" id="IPR006311">
    <property type="entry name" value="TAT_signal"/>
</dbReference>
<sequence length="345" mass="36516">MENRRTVLRAMGGGLLAAGVAANLTAPAAAAADGARREVAGTLLVVEKSGHAVAFHDVATGNLLHRIPLEQYPHEMVVDSTGRYAYIGHYGVRMSGDPGTGGTSVFVIDLAARELVRTIDLSPFNRLHGIAIDDQDRLHVLSEEKGVLLRIDDPAHADAPSGAVHTGGIKTHMVVVNRAGTHAYVTGLLSHTVSLVDPHDASVPPIIASPGRLPESCALSEDESLLYVGAREDKAIVVLDARTLHEKKRASVPGDPLRVYVIPGDGDVLTTDIENRTVTRYRPDLGEERSIGFRGTPAGISFHPAEPTAFVTLLDINEVAVLDLRSFAVTGTIATGAEPDVTALI</sequence>
<keyword evidence="2" id="KW-0238">DNA-binding</keyword>
<dbReference type="Proteomes" id="UP000316184">
    <property type="component" value="Unassembled WGS sequence"/>
</dbReference>
<reference evidence="2 3" key="1">
    <citation type="submission" date="2019-06" db="EMBL/GenBank/DDBJ databases">
        <title>Sequencing the genomes of 1000 actinobacteria strains.</title>
        <authorList>
            <person name="Klenk H.-P."/>
        </authorList>
    </citation>
    <scope>NUCLEOTIDE SEQUENCE [LARGE SCALE GENOMIC DNA]</scope>
    <source>
        <strain evidence="2 3">DSM 46699</strain>
    </source>
</reference>
<dbReference type="AlphaFoldDB" id="A0A561U1G1"/>
<dbReference type="Gene3D" id="2.130.10.10">
    <property type="entry name" value="YVTN repeat-like/Quinoprotein amine dehydrogenase"/>
    <property type="match status" value="1"/>
</dbReference>
<dbReference type="InterPro" id="IPR015943">
    <property type="entry name" value="WD40/YVTN_repeat-like_dom_sf"/>
</dbReference>
<protein>
    <submittedName>
        <fullName evidence="2">DNA-binding beta-propeller fold protein YncE</fullName>
    </submittedName>
</protein>
<dbReference type="GO" id="GO:0003677">
    <property type="term" value="F:DNA binding"/>
    <property type="evidence" value="ECO:0007669"/>
    <property type="project" value="UniProtKB-KW"/>
</dbReference>
<dbReference type="EMBL" id="VIWX01000005">
    <property type="protein sequence ID" value="TWF93213.1"/>
    <property type="molecule type" value="Genomic_DNA"/>
</dbReference>
<evidence type="ECO:0000313" key="3">
    <source>
        <dbReference type="Proteomes" id="UP000316184"/>
    </source>
</evidence>
<accession>A0A561U1G1</accession>
<evidence type="ECO:0000313" key="2">
    <source>
        <dbReference type="EMBL" id="TWF93213.1"/>
    </source>
</evidence>
<feature type="signal peptide" evidence="1">
    <location>
        <begin position="1"/>
        <end position="31"/>
    </location>
</feature>
<comment type="caution">
    <text evidence="2">The sequence shown here is derived from an EMBL/GenBank/DDBJ whole genome shotgun (WGS) entry which is preliminary data.</text>
</comment>
<keyword evidence="3" id="KW-1185">Reference proteome</keyword>
<keyword evidence="1" id="KW-0732">Signal</keyword>
<gene>
    <name evidence="2" type="ORF">FHU35_1553</name>
</gene>
<evidence type="ECO:0000256" key="1">
    <source>
        <dbReference type="SAM" id="SignalP"/>
    </source>
</evidence>
<dbReference type="PROSITE" id="PS51318">
    <property type="entry name" value="TAT"/>
    <property type="match status" value="1"/>
</dbReference>
<name>A0A561U1G1_9PSEU</name>
<dbReference type="InterPro" id="IPR051200">
    <property type="entry name" value="Host-pathogen_enzymatic-act"/>
</dbReference>
<dbReference type="PANTHER" id="PTHR47197">
    <property type="entry name" value="PROTEIN NIRF"/>
    <property type="match status" value="1"/>
</dbReference>
<proteinExistence type="predicted"/>
<organism evidence="2 3">
    <name type="scientific">Saccharopolyspora dendranthemae</name>
    <dbReference type="NCBI Taxonomy" id="1181886"/>
    <lineage>
        <taxon>Bacteria</taxon>
        <taxon>Bacillati</taxon>
        <taxon>Actinomycetota</taxon>
        <taxon>Actinomycetes</taxon>
        <taxon>Pseudonocardiales</taxon>
        <taxon>Pseudonocardiaceae</taxon>
        <taxon>Saccharopolyspora</taxon>
    </lineage>
</organism>
<dbReference type="RefSeq" id="WP_145742814.1">
    <property type="nucleotide sequence ID" value="NZ_VIWX01000005.1"/>
</dbReference>
<feature type="chain" id="PRO_5022009997" evidence="1">
    <location>
        <begin position="32"/>
        <end position="345"/>
    </location>
</feature>
<dbReference type="OrthoDB" id="145213at2"/>
<dbReference type="InterPro" id="IPR011048">
    <property type="entry name" value="Haem_d1_sf"/>
</dbReference>
<dbReference type="SUPFAM" id="SSF51004">
    <property type="entry name" value="C-terminal (heme d1) domain of cytochrome cd1-nitrite reductase"/>
    <property type="match status" value="1"/>
</dbReference>
<dbReference type="PANTHER" id="PTHR47197:SF3">
    <property type="entry name" value="DIHYDRO-HEME D1 DEHYDROGENASE"/>
    <property type="match status" value="1"/>
</dbReference>